<name>A0A8S3W988_PARAO</name>
<reference evidence="2" key="1">
    <citation type="submission" date="2021-04" db="EMBL/GenBank/DDBJ databases">
        <authorList>
            <person name="Tunstrom K."/>
        </authorList>
    </citation>
    <scope>NUCLEOTIDE SEQUENCE</scope>
</reference>
<dbReference type="AlphaFoldDB" id="A0A8S3W988"/>
<accession>A0A8S3W988</accession>
<protein>
    <submittedName>
        <fullName evidence="2">(apollo) hypothetical protein</fullName>
    </submittedName>
</protein>
<gene>
    <name evidence="2" type="ORF">PAPOLLO_LOCUS3464</name>
</gene>
<evidence type="ECO:0000313" key="3">
    <source>
        <dbReference type="Proteomes" id="UP000691718"/>
    </source>
</evidence>
<sequence>MAPKGSITADLFVEFIKHLAKYKVAGKCLLIFDGAKCHLSIEVLDEADKNDILLYCLPSNTTHELQPLDKSVNKSYEHHWDEAVLNFLYTHPDRTMSKATFNKIFSQVWPKCMTHSNIVNGFAATRLFPFKPEAIPEEAYAPSVLSEIAWPQTSVEPIQSPLSDVILNDDTDDDLPICDWLLQNSTSDVLEIDEYPDLNKPTETDLVPIVPSTTENSSIVKCRLVDYSSSPDVSDFEMVEHPHRPATQVEEHCASPSLISENDVFLVSASDEPLLSNKDTYKIDLGVPSCSGLHKPIRPSSSSNSTISDLYALFHTSLFKKCAAEDIYSYSSAEDDENTDYFIPKGQITPKKFIISSSHEMYKTNNENFSASDGDYNINLNKQNKSEKRQKNKINSKVNVKTNKQQKKNTLDKKNPNTKEVNTVKKVLKCKDKTKKQQRKKKQINEVQDDTEEWYCYACFENKKLDMRQCGICKRWYHEECVGLSKCDKEFICSEC</sequence>
<organism evidence="2 3">
    <name type="scientific">Parnassius apollo</name>
    <name type="common">Apollo butterfly</name>
    <name type="synonym">Papilio apollo</name>
    <dbReference type="NCBI Taxonomy" id="110799"/>
    <lineage>
        <taxon>Eukaryota</taxon>
        <taxon>Metazoa</taxon>
        <taxon>Ecdysozoa</taxon>
        <taxon>Arthropoda</taxon>
        <taxon>Hexapoda</taxon>
        <taxon>Insecta</taxon>
        <taxon>Pterygota</taxon>
        <taxon>Neoptera</taxon>
        <taxon>Endopterygota</taxon>
        <taxon>Lepidoptera</taxon>
        <taxon>Glossata</taxon>
        <taxon>Ditrysia</taxon>
        <taxon>Papilionoidea</taxon>
        <taxon>Papilionidae</taxon>
        <taxon>Parnassiinae</taxon>
        <taxon>Parnassini</taxon>
        <taxon>Parnassius</taxon>
        <taxon>Parnassius</taxon>
    </lineage>
</organism>
<dbReference type="OrthoDB" id="8058166at2759"/>
<dbReference type="InterPro" id="IPR004875">
    <property type="entry name" value="DDE_SF_endonuclease_dom"/>
</dbReference>
<dbReference type="Proteomes" id="UP000691718">
    <property type="component" value="Unassembled WGS sequence"/>
</dbReference>
<feature type="domain" description="DDE-1" evidence="1">
    <location>
        <begin position="4"/>
        <end position="121"/>
    </location>
</feature>
<dbReference type="EMBL" id="CAJQZP010000212">
    <property type="protein sequence ID" value="CAG4946854.1"/>
    <property type="molecule type" value="Genomic_DNA"/>
</dbReference>
<comment type="caution">
    <text evidence="2">The sequence shown here is derived from an EMBL/GenBank/DDBJ whole genome shotgun (WGS) entry which is preliminary data.</text>
</comment>
<dbReference type="GO" id="GO:0003676">
    <property type="term" value="F:nucleic acid binding"/>
    <property type="evidence" value="ECO:0007669"/>
    <property type="project" value="InterPro"/>
</dbReference>
<evidence type="ECO:0000259" key="1">
    <source>
        <dbReference type="Pfam" id="PF03184"/>
    </source>
</evidence>
<dbReference type="CDD" id="cd15489">
    <property type="entry name" value="PHD_SF"/>
    <property type="match status" value="1"/>
</dbReference>
<keyword evidence="3" id="KW-1185">Reference proteome</keyword>
<dbReference type="Pfam" id="PF03184">
    <property type="entry name" value="DDE_1"/>
    <property type="match status" value="1"/>
</dbReference>
<proteinExistence type="predicted"/>
<evidence type="ECO:0000313" key="2">
    <source>
        <dbReference type="EMBL" id="CAG4946854.1"/>
    </source>
</evidence>